<evidence type="ECO:0008006" key="5">
    <source>
        <dbReference type="Google" id="ProtNLM"/>
    </source>
</evidence>
<comment type="caution">
    <text evidence="3">The sequence shown here is derived from an EMBL/GenBank/DDBJ whole genome shotgun (WGS) entry which is preliminary data.</text>
</comment>
<dbReference type="Pfam" id="PF16868">
    <property type="entry name" value="NMT1_3"/>
    <property type="match status" value="1"/>
</dbReference>
<dbReference type="Gene3D" id="3.40.190.10">
    <property type="entry name" value="Periplasmic binding protein-like II"/>
    <property type="match status" value="2"/>
</dbReference>
<keyword evidence="2" id="KW-0812">Transmembrane</keyword>
<dbReference type="SUPFAM" id="SSF53850">
    <property type="entry name" value="Periplasmic binding protein-like II"/>
    <property type="match status" value="1"/>
</dbReference>
<accession>A0A918WJB5</accession>
<dbReference type="NCBIfam" id="TIGR02122">
    <property type="entry name" value="TRAP_TAXI"/>
    <property type="match status" value="1"/>
</dbReference>
<dbReference type="Proteomes" id="UP000646244">
    <property type="component" value="Unassembled WGS sequence"/>
</dbReference>
<keyword evidence="2" id="KW-1133">Transmembrane helix</keyword>
<dbReference type="InterPro" id="IPR011852">
    <property type="entry name" value="TRAP_TAXI"/>
</dbReference>
<dbReference type="PANTHER" id="PTHR42941:SF1">
    <property type="entry name" value="SLL1037 PROTEIN"/>
    <property type="match status" value="1"/>
</dbReference>
<evidence type="ECO:0000256" key="1">
    <source>
        <dbReference type="SAM" id="MobiDB-lite"/>
    </source>
</evidence>
<feature type="transmembrane region" description="Helical" evidence="2">
    <location>
        <begin position="55"/>
        <end position="73"/>
    </location>
</feature>
<reference evidence="3" key="2">
    <citation type="submission" date="2020-09" db="EMBL/GenBank/DDBJ databases">
        <authorList>
            <person name="Sun Q."/>
            <person name="Ohkuma M."/>
        </authorList>
    </citation>
    <scope>NUCLEOTIDE SEQUENCE</scope>
    <source>
        <strain evidence="3">JCM 4633</strain>
    </source>
</reference>
<dbReference type="PANTHER" id="PTHR42941">
    <property type="entry name" value="SLL1037 PROTEIN"/>
    <property type="match status" value="1"/>
</dbReference>
<evidence type="ECO:0000313" key="4">
    <source>
        <dbReference type="Proteomes" id="UP000646244"/>
    </source>
</evidence>
<evidence type="ECO:0000256" key="2">
    <source>
        <dbReference type="SAM" id="Phobius"/>
    </source>
</evidence>
<protein>
    <recommendedName>
        <fullName evidence="5">TAXI family TRAP transporter solute-binding subunit</fullName>
    </recommendedName>
</protein>
<name>A0A918WJB5_STRCJ</name>
<proteinExistence type="predicted"/>
<reference evidence="3" key="1">
    <citation type="journal article" date="2014" name="Int. J. Syst. Evol. Microbiol.">
        <title>Complete genome sequence of Corynebacterium casei LMG S-19264T (=DSM 44701T), isolated from a smear-ripened cheese.</title>
        <authorList>
            <consortium name="US DOE Joint Genome Institute (JGI-PGF)"/>
            <person name="Walter F."/>
            <person name="Albersmeier A."/>
            <person name="Kalinowski J."/>
            <person name="Ruckert C."/>
        </authorList>
    </citation>
    <scope>NUCLEOTIDE SEQUENCE</scope>
    <source>
        <strain evidence="3">JCM 4633</strain>
    </source>
</reference>
<organism evidence="3 4">
    <name type="scientific">Streptomyces cinnamoneus</name>
    <name type="common">Streptoverticillium cinnamoneum</name>
    <dbReference type="NCBI Taxonomy" id="53446"/>
    <lineage>
        <taxon>Bacteria</taxon>
        <taxon>Bacillati</taxon>
        <taxon>Actinomycetota</taxon>
        <taxon>Actinomycetes</taxon>
        <taxon>Kitasatosporales</taxon>
        <taxon>Streptomycetaceae</taxon>
        <taxon>Streptomyces</taxon>
        <taxon>Streptomyces cinnamoneus group</taxon>
    </lineage>
</organism>
<dbReference type="EMBL" id="BMVB01000009">
    <property type="protein sequence ID" value="GHC52868.1"/>
    <property type="molecule type" value="Genomic_DNA"/>
</dbReference>
<dbReference type="AlphaFoldDB" id="A0A918WJB5"/>
<sequence length="373" mass="40380">MVAPTDRSSVLASRAPAPFHTVRPSLARTLARAGAGWQDPPMAPRLPRPGRRRTVRTGAVAAAVLALLMWWLLPPDAGPSPSGRITVATGVPTGVYAKYGALLKEDLGQDLPALEVELRRSQGSLDNLRQLTSGSVDFTIATADAVATYRENRQPGAERLRACARLYDDYMQLVVRKDSPVESTRDLKGLRVGVGANGSGVQLITKRLLKAAGLDLTTDITPVRVGIDRMPGLLEKGEIDAFFWSGGLPTTAVQSLGRRLPIRLVQLGDLIGDLHAMGAETRFYRAAMMPADAYPELRATQVVKTVAVANLLVTLDDTDADLTESITRTVIRSRDRIGVKIHAAQKVDLRTAVFTNPLPLHDGARRYYVSIKP</sequence>
<feature type="region of interest" description="Disordered" evidence="1">
    <location>
        <begin position="32"/>
        <end position="53"/>
    </location>
</feature>
<evidence type="ECO:0000313" key="3">
    <source>
        <dbReference type="EMBL" id="GHC52868.1"/>
    </source>
</evidence>
<gene>
    <name evidence="3" type="ORF">GCM10010507_31240</name>
</gene>
<keyword evidence="2" id="KW-0472">Membrane</keyword>